<evidence type="ECO:0000313" key="1">
    <source>
        <dbReference type="EMBL" id="KAK9940684.1"/>
    </source>
</evidence>
<dbReference type="Pfam" id="PF05056">
    <property type="entry name" value="DUF674"/>
    <property type="match status" value="1"/>
</dbReference>
<dbReference type="EMBL" id="JBEDUW010000003">
    <property type="protein sequence ID" value="KAK9940684.1"/>
    <property type="molecule type" value="Genomic_DNA"/>
</dbReference>
<gene>
    <name evidence="1" type="ORF">M0R45_017331</name>
</gene>
<proteinExistence type="predicted"/>
<dbReference type="InterPro" id="IPR007750">
    <property type="entry name" value="DUF674"/>
</dbReference>
<evidence type="ECO:0000313" key="2">
    <source>
        <dbReference type="Proteomes" id="UP001457282"/>
    </source>
</evidence>
<accession>A0AAW1XVU5</accession>
<dbReference type="Proteomes" id="UP001457282">
    <property type="component" value="Unassembled WGS sequence"/>
</dbReference>
<name>A0AAW1XVU5_RUBAR</name>
<comment type="caution">
    <text evidence="1">The sequence shown here is derived from an EMBL/GenBank/DDBJ whole genome shotgun (WGS) entry which is preliminary data.</text>
</comment>
<organism evidence="1 2">
    <name type="scientific">Rubus argutus</name>
    <name type="common">Southern blackberry</name>
    <dbReference type="NCBI Taxonomy" id="59490"/>
    <lineage>
        <taxon>Eukaryota</taxon>
        <taxon>Viridiplantae</taxon>
        <taxon>Streptophyta</taxon>
        <taxon>Embryophyta</taxon>
        <taxon>Tracheophyta</taxon>
        <taxon>Spermatophyta</taxon>
        <taxon>Magnoliopsida</taxon>
        <taxon>eudicotyledons</taxon>
        <taxon>Gunneridae</taxon>
        <taxon>Pentapetalae</taxon>
        <taxon>rosids</taxon>
        <taxon>fabids</taxon>
        <taxon>Rosales</taxon>
        <taxon>Rosaceae</taxon>
        <taxon>Rosoideae</taxon>
        <taxon>Rosoideae incertae sedis</taxon>
        <taxon>Rubus</taxon>
    </lineage>
</organism>
<reference evidence="1 2" key="1">
    <citation type="journal article" date="2023" name="G3 (Bethesda)">
        <title>A chromosome-length genome assembly and annotation of blackberry (Rubus argutus, cv. 'Hillquist').</title>
        <authorList>
            <person name="Bruna T."/>
            <person name="Aryal R."/>
            <person name="Dudchenko O."/>
            <person name="Sargent D.J."/>
            <person name="Mead D."/>
            <person name="Buti M."/>
            <person name="Cavallini A."/>
            <person name="Hytonen T."/>
            <person name="Andres J."/>
            <person name="Pham M."/>
            <person name="Weisz D."/>
            <person name="Mascagni F."/>
            <person name="Usai G."/>
            <person name="Natali L."/>
            <person name="Bassil N."/>
            <person name="Fernandez G.E."/>
            <person name="Lomsadze A."/>
            <person name="Armour M."/>
            <person name="Olukolu B."/>
            <person name="Poorten T."/>
            <person name="Britton C."/>
            <person name="Davik J."/>
            <person name="Ashrafi H."/>
            <person name="Aiden E.L."/>
            <person name="Borodovsky M."/>
            <person name="Worthington M."/>
        </authorList>
    </citation>
    <scope>NUCLEOTIDE SEQUENCE [LARGE SCALE GENOMIC DNA]</scope>
    <source>
        <strain evidence="1">PI 553951</strain>
    </source>
</reference>
<protein>
    <submittedName>
        <fullName evidence="1">Uncharacterized protein</fullName>
    </submittedName>
</protein>
<keyword evidence="2" id="KW-1185">Reference proteome</keyword>
<sequence>MKLKKLCPEEEEGRSYAACAQRKKKEAACAQRKKKELQSCLCPQEEEERRRSADNDFVDVLFSFLTIPMATIIKRAGEGHDI</sequence>
<dbReference type="AlphaFoldDB" id="A0AAW1XVU5"/>